<dbReference type="Proteomes" id="UP001595530">
    <property type="component" value="Unassembled WGS sequence"/>
</dbReference>
<organism evidence="1 2">
    <name type="scientific">Undibacterium arcticum</name>
    <dbReference type="NCBI Taxonomy" id="1762892"/>
    <lineage>
        <taxon>Bacteria</taxon>
        <taxon>Pseudomonadati</taxon>
        <taxon>Pseudomonadota</taxon>
        <taxon>Betaproteobacteria</taxon>
        <taxon>Burkholderiales</taxon>
        <taxon>Oxalobacteraceae</taxon>
        <taxon>Undibacterium</taxon>
    </lineage>
</organism>
<dbReference type="PROSITE" id="PS51318">
    <property type="entry name" value="TAT"/>
    <property type="match status" value="1"/>
</dbReference>
<protein>
    <recommendedName>
        <fullName evidence="3">Twin-arginine translocation pathway signal protein</fullName>
    </recommendedName>
</protein>
<sequence length="172" mass="18330">MGTTVSRRAFLTVGIAGALALATAGALYRATRQATALHPYALDGEARSALSAIVPAMLNGAMANTPQQSEAAITRVQGAIAGLPLLTQKEIQDLFALLAFGPARRLLAGVPDTWQHAKPDDVAAFLHSWRTHRIGMLQSAYFALHDLILGPWYADPSTWEAIGYPGPLKELS</sequence>
<evidence type="ECO:0008006" key="3">
    <source>
        <dbReference type="Google" id="ProtNLM"/>
    </source>
</evidence>
<proteinExistence type="predicted"/>
<reference evidence="2" key="1">
    <citation type="journal article" date="2019" name="Int. J. Syst. Evol. Microbiol.">
        <title>The Global Catalogue of Microorganisms (GCM) 10K type strain sequencing project: providing services to taxonomists for standard genome sequencing and annotation.</title>
        <authorList>
            <consortium name="The Broad Institute Genomics Platform"/>
            <consortium name="The Broad Institute Genome Sequencing Center for Infectious Disease"/>
            <person name="Wu L."/>
            <person name="Ma J."/>
        </authorList>
    </citation>
    <scope>NUCLEOTIDE SEQUENCE [LARGE SCALE GENOMIC DNA]</scope>
    <source>
        <strain evidence="2">KCTC 42986</strain>
    </source>
</reference>
<gene>
    <name evidence="1" type="ORF">ACFOFO_16470</name>
</gene>
<keyword evidence="2" id="KW-1185">Reference proteome</keyword>
<evidence type="ECO:0000313" key="2">
    <source>
        <dbReference type="Proteomes" id="UP001595530"/>
    </source>
</evidence>
<comment type="caution">
    <text evidence="1">The sequence shown here is derived from an EMBL/GenBank/DDBJ whole genome shotgun (WGS) entry which is preliminary data.</text>
</comment>
<dbReference type="EMBL" id="JBHRTP010000054">
    <property type="protein sequence ID" value="MFC3109538.1"/>
    <property type="molecule type" value="Genomic_DNA"/>
</dbReference>
<dbReference type="InterPro" id="IPR006311">
    <property type="entry name" value="TAT_signal"/>
</dbReference>
<name>A0ABV7F3A2_9BURK</name>
<dbReference type="RefSeq" id="WP_390325352.1">
    <property type="nucleotide sequence ID" value="NZ_JBHRTP010000054.1"/>
</dbReference>
<evidence type="ECO:0000313" key="1">
    <source>
        <dbReference type="EMBL" id="MFC3109538.1"/>
    </source>
</evidence>
<accession>A0ABV7F3A2</accession>